<dbReference type="Gramene" id="PNT64678">
    <property type="protein sequence ID" value="PNT64678"/>
    <property type="gene ID" value="BRADI_4g31283v3"/>
</dbReference>
<reference evidence="3" key="3">
    <citation type="submission" date="2018-08" db="UniProtKB">
        <authorList>
            <consortium name="EnsemblPlants"/>
        </authorList>
    </citation>
    <scope>IDENTIFICATION</scope>
    <source>
        <strain evidence="3">cv. Bd21</strain>
    </source>
</reference>
<dbReference type="EnsemblPlants" id="PNT64678">
    <property type="protein sequence ID" value="PNT64678"/>
    <property type="gene ID" value="BRADI_4g31283v3"/>
</dbReference>
<dbReference type="InParanoid" id="A0A2K2CRL6"/>
<dbReference type="AlphaFoldDB" id="A0A2K2CRL6"/>
<sequence>MLHSSSRPPLPFSSLCGGRWQGQETLTWNFSPGRPTWPGRGSCRRTETASAAPVHQLQRVLISSGKKKPVRAIAAQRSRRYFGDSRFFSIYARSADRKKFREDHAQYLTPLVRYGIHQH</sequence>
<gene>
    <name evidence="2" type="ORF">BRADI_4g31283v3</name>
</gene>
<keyword evidence="4" id="KW-1185">Reference proteome</keyword>
<protein>
    <submittedName>
        <fullName evidence="2 3">Uncharacterized protein</fullName>
    </submittedName>
</protein>
<dbReference type="ExpressionAtlas" id="A0A2K2CRL6">
    <property type="expression patterns" value="baseline"/>
</dbReference>
<evidence type="ECO:0000313" key="3">
    <source>
        <dbReference type="EnsemblPlants" id="PNT64678"/>
    </source>
</evidence>
<reference evidence="2" key="2">
    <citation type="submission" date="2017-06" db="EMBL/GenBank/DDBJ databases">
        <title>WGS assembly of Brachypodium distachyon.</title>
        <authorList>
            <consortium name="The International Brachypodium Initiative"/>
            <person name="Lucas S."/>
            <person name="Harmon-Smith M."/>
            <person name="Lail K."/>
            <person name="Tice H."/>
            <person name="Grimwood J."/>
            <person name="Bruce D."/>
            <person name="Barry K."/>
            <person name="Shu S."/>
            <person name="Lindquist E."/>
            <person name="Wang M."/>
            <person name="Pitluck S."/>
            <person name="Vogel J.P."/>
            <person name="Garvin D.F."/>
            <person name="Mockler T.C."/>
            <person name="Schmutz J."/>
            <person name="Rokhsar D."/>
            <person name="Bevan M.W."/>
        </authorList>
    </citation>
    <scope>NUCLEOTIDE SEQUENCE</scope>
    <source>
        <strain evidence="2">Bd21</strain>
    </source>
</reference>
<dbReference type="EMBL" id="CM000883">
    <property type="protein sequence ID" value="PNT64678.1"/>
    <property type="molecule type" value="Genomic_DNA"/>
</dbReference>
<evidence type="ECO:0000313" key="2">
    <source>
        <dbReference type="EMBL" id="PNT64678.1"/>
    </source>
</evidence>
<feature type="region of interest" description="Disordered" evidence="1">
    <location>
        <begin position="26"/>
        <end position="51"/>
    </location>
</feature>
<evidence type="ECO:0000256" key="1">
    <source>
        <dbReference type="SAM" id="MobiDB-lite"/>
    </source>
</evidence>
<name>A0A2K2CRL6_BRADI</name>
<accession>A0A2K2CRL6</accession>
<organism evidence="2">
    <name type="scientific">Brachypodium distachyon</name>
    <name type="common">Purple false brome</name>
    <name type="synonym">Trachynia distachya</name>
    <dbReference type="NCBI Taxonomy" id="15368"/>
    <lineage>
        <taxon>Eukaryota</taxon>
        <taxon>Viridiplantae</taxon>
        <taxon>Streptophyta</taxon>
        <taxon>Embryophyta</taxon>
        <taxon>Tracheophyta</taxon>
        <taxon>Spermatophyta</taxon>
        <taxon>Magnoliopsida</taxon>
        <taxon>Liliopsida</taxon>
        <taxon>Poales</taxon>
        <taxon>Poaceae</taxon>
        <taxon>BOP clade</taxon>
        <taxon>Pooideae</taxon>
        <taxon>Stipodae</taxon>
        <taxon>Brachypodieae</taxon>
        <taxon>Brachypodium</taxon>
    </lineage>
</organism>
<dbReference type="Proteomes" id="UP000008810">
    <property type="component" value="Chromosome 4"/>
</dbReference>
<proteinExistence type="predicted"/>
<reference evidence="2 3" key="1">
    <citation type="journal article" date="2010" name="Nature">
        <title>Genome sequencing and analysis of the model grass Brachypodium distachyon.</title>
        <authorList>
            <consortium name="International Brachypodium Initiative"/>
        </authorList>
    </citation>
    <scope>NUCLEOTIDE SEQUENCE [LARGE SCALE GENOMIC DNA]</scope>
    <source>
        <strain evidence="2 3">Bd21</strain>
    </source>
</reference>
<evidence type="ECO:0000313" key="4">
    <source>
        <dbReference type="Proteomes" id="UP000008810"/>
    </source>
</evidence>